<organism evidence="10 11">
    <name type="scientific">Nitrincola tapanii</name>
    <dbReference type="NCBI Taxonomy" id="1708751"/>
    <lineage>
        <taxon>Bacteria</taxon>
        <taxon>Pseudomonadati</taxon>
        <taxon>Pseudomonadota</taxon>
        <taxon>Gammaproteobacteria</taxon>
        <taxon>Oceanospirillales</taxon>
        <taxon>Oceanospirillaceae</taxon>
        <taxon>Nitrincola</taxon>
    </lineage>
</organism>
<dbReference type="GO" id="GO:0015344">
    <property type="term" value="F:siderophore uptake transmembrane transporter activity"/>
    <property type="evidence" value="ECO:0007669"/>
    <property type="project" value="TreeGrafter"/>
</dbReference>
<evidence type="ECO:0000259" key="9">
    <source>
        <dbReference type="Pfam" id="PF07715"/>
    </source>
</evidence>
<keyword evidence="11" id="KW-1185">Reference proteome</keyword>
<feature type="signal peptide" evidence="8">
    <location>
        <begin position="1"/>
        <end position="21"/>
    </location>
</feature>
<name>A0A5A9W220_9GAMM</name>
<keyword evidence="5 7" id="KW-0472">Membrane</keyword>
<keyword evidence="6 7" id="KW-0998">Cell outer membrane</keyword>
<feature type="chain" id="PRO_5022742827" evidence="8">
    <location>
        <begin position="22"/>
        <end position="686"/>
    </location>
</feature>
<dbReference type="SUPFAM" id="SSF56935">
    <property type="entry name" value="Porins"/>
    <property type="match status" value="1"/>
</dbReference>
<comment type="subcellular location">
    <subcellularLocation>
        <location evidence="1 7">Cell outer membrane</location>
        <topology evidence="1 7">Multi-pass membrane protein</topology>
    </subcellularLocation>
</comment>
<dbReference type="PANTHER" id="PTHR30069">
    <property type="entry name" value="TONB-DEPENDENT OUTER MEMBRANE RECEPTOR"/>
    <property type="match status" value="1"/>
</dbReference>
<keyword evidence="4 7" id="KW-0812">Transmembrane</keyword>
<evidence type="ECO:0000256" key="2">
    <source>
        <dbReference type="ARBA" id="ARBA00022448"/>
    </source>
</evidence>
<evidence type="ECO:0000256" key="1">
    <source>
        <dbReference type="ARBA" id="ARBA00004571"/>
    </source>
</evidence>
<evidence type="ECO:0000256" key="8">
    <source>
        <dbReference type="SAM" id="SignalP"/>
    </source>
</evidence>
<evidence type="ECO:0000313" key="11">
    <source>
        <dbReference type="Proteomes" id="UP000325302"/>
    </source>
</evidence>
<feature type="domain" description="TonB-dependent receptor plug" evidence="9">
    <location>
        <begin position="50"/>
        <end position="159"/>
    </location>
</feature>
<comment type="similarity">
    <text evidence="7">Belongs to the TonB-dependent receptor family.</text>
</comment>
<reference evidence="10 11" key="1">
    <citation type="submission" date="2019-03" db="EMBL/GenBank/DDBJ databases">
        <title>Nitrincola sp. nov. isolated from an Indian soda lake.</title>
        <authorList>
            <person name="Joshi A."/>
            <person name="Thite S.V."/>
            <person name="Joseph N."/>
            <person name="Dhotre D."/>
            <person name="Moorthy M."/>
            <person name="Shouche Y.S."/>
        </authorList>
    </citation>
    <scope>NUCLEOTIDE SEQUENCE [LARGE SCALE GENOMIC DNA]</scope>
    <source>
        <strain evidence="10 11">MEB193</strain>
    </source>
</reference>
<keyword evidence="3 7" id="KW-1134">Transmembrane beta strand</keyword>
<dbReference type="Gene3D" id="2.170.130.10">
    <property type="entry name" value="TonB-dependent receptor, plug domain"/>
    <property type="match status" value="1"/>
</dbReference>
<evidence type="ECO:0000256" key="3">
    <source>
        <dbReference type="ARBA" id="ARBA00022452"/>
    </source>
</evidence>
<keyword evidence="8" id="KW-0732">Signal</keyword>
<dbReference type="GO" id="GO:0009279">
    <property type="term" value="C:cell outer membrane"/>
    <property type="evidence" value="ECO:0007669"/>
    <property type="project" value="UniProtKB-SubCell"/>
</dbReference>
<comment type="caution">
    <text evidence="10">The sequence shown here is derived from an EMBL/GenBank/DDBJ whole genome shotgun (WGS) entry which is preliminary data.</text>
</comment>
<dbReference type="InterPro" id="IPR012910">
    <property type="entry name" value="Plug_dom"/>
</dbReference>
<keyword evidence="2 7" id="KW-0813">Transport</keyword>
<dbReference type="AlphaFoldDB" id="A0A5A9W220"/>
<evidence type="ECO:0000256" key="7">
    <source>
        <dbReference type="PROSITE-ProRule" id="PRU01360"/>
    </source>
</evidence>
<dbReference type="Proteomes" id="UP000325302">
    <property type="component" value="Unassembled WGS sequence"/>
</dbReference>
<keyword evidence="10" id="KW-0675">Receptor</keyword>
<dbReference type="Gene3D" id="2.40.170.20">
    <property type="entry name" value="TonB-dependent receptor, beta-barrel domain"/>
    <property type="match status" value="1"/>
</dbReference>
<protein>
    <submittedName>
        <fullName evidence="10">TonB-dependent receptor</fullName>
    </submittedName>
</protein>
<evidence type="ECO:0000256" key="4">
    <source>
        <dbReference type="ARBA" id="ARBA00022692"/>
    </source>
</evidence>
<dbReference type="GO" id="GO:0044718">
    <property type="term" value="P:siderophore transmembrane transport"/>
    <property type="evidence" value="ECO:0007669"/>
    <property type="project" value="TreeGrafter"/>
</dbReference>
<dbReference type="PROSITE" id="PS52016">
    <property type="entry name" value="TONB_DEPENDENT_REC_3"/>
    <property type="match status" value="1"/>
</dbReference>
<gene>
    <name evidence="10" type="ORF">E1H14_07175</name>
</gene>
<sequence length="686" mass="78007">MRFFVFLPLCVSCILVSSLQAQPARHLPDEQAFLADIPQITSATRFTQTLTDAPVSVTVIDRAMISASGAQNLPDLFRLVPGFQVFHVNTNKYGVTYHGMSDDFPNRLEVMIDGRSVYMPLISAPDWTSLGLHLEDIERIEVIRGSNTATHGSNAFMGAINIITRIPAAEPRAALVYTQGSLGTQEGHARLTQLTPHGHYRLSMTHHTNEGSQRYQDSAQRNYLNLAASFTPTLSDQIDLNLGIDRGHKEIGSFKKADSIAVRQDYEADFQHLRWQHYLDTHNKLVISAYRNSLNLKEAAPTVYDFANFLGFTNPNSVQLAYAKSTAELNPGLRFSGENGYTRQQDLQVTYDYDQSNIQHSSGVGIRHDLGRSDTLFQNGHISATRYRAFNNFQMDLTPEWVLNLGALYEKQASAADAKSFRSALNYHASIDTTLRLGYSYSERLPSLAEQYGNASIFLPGPTGPIIYDQISIENPDLKAENIRSLELGITKEFNRIPGYLDLKVFSEKVNDSISSFWIYTDDMEDQRVRNNQNIGNLQNTGSELQLRLQPTDKLWLSLAYSYTRARHEKWATGKINKDGNINYFNRPPHAPRHTFGGLVNWSPLHNLNLSLAHYYMDHVFWQEGDRKRPYNRTDVRLSKQWDLSADQTLEAALTVQNIANKTYQEFYDLHDFERRTFLQLKLKYH</sequence>
<dbReference type="PANTHER" id="PTHR30069:SF27">
    <property type="entry name" value="BLL4766 PROTEIN"/>
    <property type="match status" value="1"/>
</dbReference>
<dbReference type="OrthoDB" id="9758929at2"/>
<dbReference type="EMBL" id="SMRS01000005">
    <property type="protein sequence ID" value="KAA0874603.1"/>
    <property type="molecule type" value="Genomic_DNA"/>
</dbReference>
<evidence type="ECO:0000256" key="6">
    <source>
        <dbReference type="ARBA" id="ARBA00023237"/>
    </source>
</evidence>
<accession>A0A5A9W220</accession>
<dbReference type="InterPro" id="IPR037066">
    <property type="entry name" value="Plug_dom_sf"/>
</dbReference>
<dbReference type="RefSeq" id="WP_149390784.1">
    <property type="nucleotide sequence ID" value="NZ_SMRS01000005.1"/>
</dbReference>
<evidence type="ECO:0000313" key="10">
    <source>
        <dbReference type="EMBL" id="KAA0874603.1"/>
    </source>
</evidence>
<dbReference type="InterPro" id="IPR039426">
    <property type="entry name" value="TonB-dep_rcpt-like"/>
</dbReference>
<dbReference type="InterPro" id="IPR036942">
    <property type="entry name" value="Beta-barrel_TonB_sf"/>
</dbReference>
<dbReference type="Pfam" id="PF07715">
    <property type="entry name" value="Plug"/>
    <property type="match status" value="1"/>
</dbReference>
<proteinExistence type="inferred from homology"/>
<evidence type="ECO:0000256" key="5">
    <source>
        <dbReference type="ARBA" id="ARBA00023136"/>
    </source>
</evidence>